<dbReference type="EMBL" id="JAIWQS010000004">
    <property type="protein sequence ID" value="KAJ8768365.1"/>
    <property type="molecule type" value="Genomic_DNA"/>
</dbReference>
<evidence type="ECO:0000259" key="1">
    <source>
        <dbReference type="PROSITE" id="PS51886"/>
    </source>
</evidence>
<dbReference type="InterPro" id="IPR006571">
    <property type="entry name" value="TLDc_dom"/>
</dbReference>
<dbReference type="SMART" id="SM00584">
    <property type="entry name" value="TLDc"/>
    <property type="match status" value="1"/>
</dbReference>
<dbReference type="PROSITE" id="PS51886">
    <property type="entry name" value="TLDC"/>
    <property type="match status" value="1"/>
</dbReference>
<feature type="domain" description="TLDc" evidence="1">
    <location>
        <begin position="166"/>
        <end position="329"/>
    </location>
</feature>
<dbReference type="PANTHER" id="PTHR23354">
    <property type="entry name" value="NUCLEOLAR PROTEIN 7/ESTROGEN RECEPTOR COACTIVATOR-RELATED"/>
    <property type="match status" value="1"/>
</dbReference>
<sequence length="347" mass="38830">MYTLKEKVSNQLSRLFADSPSSSAPSSLHEKFQARHFSKGGKIFSSFFPFVSPWLSSLESEPNKQQDDLRSTQSLPAGWGCNQFKEREEYTVKYPTFDTVFEEEIRKCSEDSNKYGLVGKNKQIVSTDETNEDGPPIKIIDSSMRNEAHSQQTSGEVLSDVADESAFISQELYVFLKFSLPNIVKGCKWTLLYSTLKHGISLRTLIRNSSALSGPCLLIVGDRQGSVFGGLLECPLIPTAKRKYQGTNQSFVFTTIYGEPRLFRPTGANRYYYMCMNDLLAFGGGGNFALHLDGDLLTGSSGPCETFGNLCLALKDEFELKNVEVIFDFCFCYFSGTSAKKGWWIIL</sequence>
<reference evidence="2 3" key="1">
    <citation type="submission" date="2021-09" db="EMBL/GenBank/DDBJ databases">
        <title>Genomic insights and catalytic innovation underlie evolution of tropane alkaloids biosynthesis.</title>
        <authorList>
            <person name="Wang Y.-J."/>
            <person name="Tian T."/>
            <person name="Huang J.-P."/>
            <person name="Huang S.-X."/>
        </authorList>
    </citation>
    <scope>NUCLEOTIDE SEQUENCE [LARGE SCALE GENOMIC DNA]</scope>
    <source>
        <strain evidence="2">KIB-2018</strain>
        <tissue evidence="2">Leaf</tissue>
    </source>
</reference>
<dbReference type="Proteomes" id="UP001159364">
    <property type="component" value="Linkage Group LG04"/>
</dbReference>
<name>A0AAV8TQ38_9ROSI</name>
<protein>
    <recommendedName>
        <fullName evidence="1">TLDc domain-containing protein</fullName>
    </recommendedName>
</protein>
<accession>A0AAV8TQ38</accession>
<organism evidence="2 3">
    <name type="scientific">Erythroxylum novogranatense</name>
    <dbReference type="NCBI Taxonomy" id="1862640"/>
    <lineage>
        <taxon>Eukaryota</taxon>
        <taxon>Viridiplantae</taxon>
        <taxon>Streptophyta</taxon>
        <taxon>Embryophyta</taxon>
        <taxon>Tracheophyta</taxon>
        <taxon>Spermatophyta</taxon>
        <taxon>Magnoliopsida</taxon>
        <taxon>eudicotyledons</taxon>
        <taxon>Gunneridae</taxon>
        <taxon>Pentapetalae</taxon>
        <taxon>rosids</taxon>
        <taxon>fabids</taxon>
        <taxon>Malpighiales</taxon>
        <taxon>Erythroxylaceae</taxon>
        <taxon>Erythroxylum</taxon>
    </lineage>
</organism>
<comment type="caution">
    <text evidence="2">The sequence shown here is derived from an EMBL/GenBank/DDBJ whole genome shotgun (WGS) entry which is preliminary data.</text>
</comment>
<keyword evidence="3" id="KW-1185">Reference proteome</keyword>
<dbReference type="PANTHER" id="PTHR23354:SF74">
    <property type="entry name" value="TLD-DOMAIN CONTAINING NUCLEOLAR PROTEIN"/>
    <property type="match status" value="1"/>
</dbReference>
<gene>
    <name evidence="2" type="ORF">K2173_021518</name>
</gene>
<dbReference type="AlphaFoldDB" id="A0AAV8TQ38"/>
<dbReference type="Pfam" id="PF07534">
    <property type="entry name" value="TLD"/>
    <property type="match status" value="1"/>
</dbReference>
<proteinExistence type="predicted"/>
<evidence type="ECO:0000313" key="3">
    <source>
        <dbReference type="Proteomes" id="UP001159364"/>
    </source>
</evidence>
<evidence type="ECO:0000313" key="2">
    <source>
        <dbReference type="EMBL" id="KAJ8768365.1"/>
    </source>
</evidence>